<comment type="caution">
    <text evidence="3">The sequence shown here is derived from an EMBL/GenBank/DDBJ whole genome shotgun (WGS) entry which is preliminary data.</text>
</comment>
<dbReference type="PANTHER" id="PTHR32305:SF15">
    <property type="entry name" value="PROTEIN RHSA-RELATED"/>
    <property type="match status" value="1"/>
</dbReference>
<dbReference type="NCBIfam" id="TIGR03696">
    <property type="entry name" value="Rhs_assc_core"/>
    <property type="match status" value="1"/>
</dbReference>
<evidence type="ECO:0000313" key="3">
    <source>
        <dbReference type="EMBL" id="OXA93444.1"/>
    </source>
</evidence>
<dbReference type="Gene3D" id="2.180.10.10">
    <property type="entry name" value="RHS repeat-associated core"/>
    <property type="match status" value="1"/>
</dbReference>
<sequence>MIKKLSQYTTVLLFFITAALHAQTAVTILKPEPPATNYTVTAATGPVTLIATQSITLGPNTHIQAGSTFVAKVSSDAYIAITRSKENYIFTRTYQAPMTDTTKIANNSDVIENITYFDGLGRPMQSIAIKASPTKQDLVVPIQYDDFGRQDKEYLPYMDVLGATASYRTGTDAIARLSSYYINNYPTDINSAKANPFSQKEFEDSPLNRVLQQAAPGKDWALGSGHEIKLDYVANTDADAVKLYAVSTALDANGVYVPTITASSNYGIGQLFKTITKDENWINGNNNTTEEFKDKEGRVVLKRTYNNGAYDTYYVYDNYGNLTLVLPPKAEGVITEPTLSSLCYQYRYDDRNRLIEKKLPGKDWEYIVYDKLNRQVLTQDANLKASNKWMFTKYDAFSRPVYTGEYTNVIQNTRAAVQALANGTTLFESKQAAAINIAGTSVSYTNVAFPNTGIDLLTISYYDDYSFDLDGSSATTVTNTKGLATGSKIRVLGTTSWTTNVNYYDAKGRPIYSYSKNNYLGTVSTSASLLDFGGKLIENTTIHKKGAAAEIKIVDTFTYDHMGRLLNQKQTINNQTPELIVTNSYDNLGQLDKKSVGGKTAQSRLQTISYGYNIRGWLKNINNVNALGSSLFAFQLNYNDSTTGKLYNGNISQTLWKTANADSSLKSYAYTYDALNRLTLANDISTLNPGRYNEGLIYDKNGNIMSLTRLGHTDVNATNFAKMDDLTYDYIGNKLIKVEDSSGSTEGFKNGASLPVEYEYDPNGNMKTDANKGILAIAYNYLNLPTKITFPSGTIDYVYDATGVKQRKVVSTGTTTDYAGSFIYENNTLQFFSQPEGYVSNNSGTFEYIYQYKDHLGNVRLSYDKNLSIVEENNYYPFGLKHKGYNGVTAALGTAVAQKYKYNGKELQDDNIGGIKLDLYDYGARNYDPALGRFMNIDRMAEKFESLTPYQYAGNTPTLFIDVNGEYIYINDPNSSEKYRYQNGQTQHQIDGKWQTIDANTVLPDFVLNAVAGLNSLENSGKTGKGLIDEFSGEKKDVFLKYSKGKNIADGNTIFIDPKSNEKTWTQSGFQESPFFVTLGHELGHVNDPTKINDSWYKDDVSRSEIRATHIENKIRSEAGLPLRTHYSSLFNKQTNTYSPNPLSTIIDGQGNSVYYNISGSRYLHSNTTTPKQMEASIRDGIRASGGVILNSRFNYNECN</sequence>
<dbReference type="RefSeq" id="WP_051885833.1">
    <property type="nucleotide sequence ID" value="NZ_JBEWQG010000019.1"/>
</dbReference>
<dbReference type="Proteomes" id="UP000198424">
    <property type="component" value="Unassembled WGS sequence"/>
</dbReference>
<dbReference type="Pfam" id="PF20041">
    <property type="entry name" value="DUF6443"/>
    <property type="match status" value="1"/>
</dbReference>
<gene>
    <name evidence="3" type="ORF">B0A62_13615</name>
</gene>
<dbReference type="EMBL" id="MUGY01000014">
    <property type="protein sequence ID" value="OXA93444.1"/>
    <property type="molecule type" value="Genomic_DNA"/>
</dbReference>
<protein>
    <recommendedName>
        <fullName evidence="2">DUF6443 domain-containing protein</fullName>
    </recommendedName>
</protein>
<feature type="domain" description="DUF6443" evidence="2">
    <location>
        <begin position="91"/>
        <end position="232"/>
    </location>
</feature>
<dbReference type="InterPro" id="IPR045619">
    <property type="entry name" value="DUF6443"/>
</dbReference>
<organism evidence="3 4">
    <name type="scientific">Flavobacterium hydatis</name>
    <name type="common">Cytophaga aquatilis</name>
    <dbReference type="NCBI Taxonomy" id="991"/>
    <lineage>
        <taxon>Bacteria</taxon>
        <taxon>Pseudomonadati</taxon>
        <taxon>Bacteroidota</taxon>
        <taxon>Flavobacteriia</taxon>
        <taxon>Flavobacteriales</taxon>
        <taxon>Flavobacteriaceae</taxon>
        <taxon>Flavobacterium</taxon>
    </lineage>
</organism>
<evidence type="ECO:0000259" key="2">
    <source>
        <dbReference type="Pfam" id="PF20041"/>
    </source>
</evidence>
<accession>A0ABX4CGE6</accession>
<proteinExistence type="predicted"/>
<keyword evidence="1" id="KW-0732">Signal</keyword>
<reference evidence="3 4" key="1">
    <citation type="submission" date="2016-11" db="EMBL/GenBank/DDBJ databases">
        <title>Whole genomes of Flavobacteriaceae.</title>
        <authorList>
            <person name="Stine C."/>
            <person name="Li C."/>
            <person name="Tadesse D."/>
        </authorList>
    </citation>
    <scope>NUCLEOTIDE SEQUENCE [LARGE SCALE GENOMIC DNA]</scope>
    <source>
        <strain evidence="3 4">ATCC 29551</strain>
    </source>
</reference>
<dbReference type="InterPro" id="IPR022385">
    <property type="entry name" value="Rhs_assc_core"/>
</dbReference>
<keyword evidence="4" id="KW-1185">Reference proteome</keyword>
<name>A0ABX4CGE6_FLAHY</name>
<dbReference type="InterPro" id="IPR050708">
    <property type="entry name" value="T6SS_VgrG/RHS"/>
</dbReference>
<dbReference type="PANTHER" id="PTHR32305">
    <property type="match status" value="1"/>
</dbReference>
<feature type="chain" id="PRO_5047348026" description="DUF6443 domain-containing protein" evidence="1">
    <location>
        <begin position="23"/>
        <end position="1200"/>
    </location>
</feature>
<feature type="signal peptide" evidence="1">
    <location>
        <begin position="1"/>
        <end position="22"/>
    </location>
</feature>
<evidence type="ECO:0000313" key="4">
    <source>
        <dbReference type="Proteomes" id="UP000198424"/>
    </source>
</evidence>
<evidence type="ECO:0000256" key="1">
    <source>
        <dbReference type="SAM" id="SignalP"/>
    </source>
</evidence>